<evidence type="ECO:0000313" key="2">
    <source>
        <dbReference type="EMBL" id="USY22833.1"/>
    </source>
</evidence>
<keyword evidence="1" id="KW-1133">Transmembrane helix</keyword>
<accession>A0ABY5DH51</accession>
<feature type="transmembrane region" description="Helical" evidence="1">
    <location>
        <begin position="62"/>
        <end position="81"/>
    </location>
</feature>
<dbReference type="Proteomes" id="UP001055940">
    <property type="component" value="Chromosome"/>
</dbReference>
<evidence type="ECO:0000313" key="3">
    <source>
        <dbReference type="Proteomes" id="UP001055940"/>
    </source>
</evidence>
<feature type="transmembrane region" description="Helical" evidence="1">
    <location>
        <begin position="93"/>
        <end position="115"/>
    </location>
</feature>
<reference evidence="2" key="1">
    <citation type="submission" date="2022-06" db="EMBL/GenBank/DDBJ databases">
        <authorList>
            <person name="Ping M."/>
        </authorList>
    </citation>
    <scope>NUCLEOTIDE SEQUENCE</scope>
    <source>
        <strain evidence="2">JCM11759T</strain>
    </source>
</reference>
<protein>
    <submittedName>
        <fullName evidence="2">Uncharacterized protein</fullName>
    </submittedName>
</protein>
<keyword evidence="3" id="KW-1185">Reference proteome</keyword>
<sequence>MRSGQAGFGVAVGLLTLAALLAAVLAAALQPAWGAGALVCFAVVLLVNSASHLAMSALTFSAIPGVLTSPLLVVLGAFPVIRLPGVRATRPTVLATALVAVFATAGTLLLAGWLVS</sequence>
<keyword evidence="1" id="KW-0472">Membrane</keyword>
<organism evidence="2 3">
    <name type="scientific">Nocardiopsis exhalans</name>
    <dbReference type="NCBI Taxonomy" id="163604"/>
    <lineage>
        <taxon>Bacteria</taxon>
        <taxon>Bacillati</taxon>
        <taxon>Actinomycetota</taxon>
        <taxon>Actinomycetes</taxon>
        <taxon>Streptosporangiales</taxon>
        <taxon>Nocardiopsidaceae</taxon>
        <taxon>Nocardiopsis</taxon>
    </lineage>
</organism>
<proteinExistence type="predicted"/>
<dbReference type="EMBL" id="CP099837">
    <property type="protein sequence ID" value="USY22833.1"/>
    <property type="molecule type" value="Genomic_DNA"/>
</dbReference>
<evidence type="ECO:0000256" key="1">
    <source>
        <dbReference type="SAM" id="Phobius"/>
    </source>
</evidence>
<name>A0ABY5DH51_9ACTN</name>
<keyword evidence="1" id="KW-0812">Transmembrane</keyword>
<gene>
    <name evidence="2" type="ORF">NE857_15185</name>
</gene>
<feature type="transmembrane region" description="Helical" evidence="1">
    <location>
        <begin position="36"/>
        <end position="55"/>
    </location>
</feature>
<dbReference type="RefSeq" id="WP_254421582.1">
    <property type="nucleotide sequence ID" value="NZ_BAAAJB010000027.1"/>
</dbReference>